<dbReference type="EMBL" id="FTNM01000001">
    <property type="protein sequence ID" value="SIQ48842.1"/>
    <property type="molecule type" value="Genomic_DNA"/>
</dbReference>
<protein>
    <submittedName>
        <fullName evidence="1">Uncharacterized protein</fullName>
    </submittedName>
</protein>
<evidence type="ECO:0000313" key="1">
    <source>
        <dbReference type="EMBL" id="SIQ48842.1"/>
    </source>
</evidence>
<dbReference type="AlphaFoldDB" id="A0A1N6T666"/>
<gene>
    <name evidence="1" type="ORF">SAMN05421545_0141</name>
</gene>
<evidence type="ECO:0000313" key="2">
    <source>
        <dbReference type="Proteomes" id="UP000185924"/>
    </source>
</evidence>
<keyword evidence="2" id="KW-1185">Reference proteome</keyword>
<dbReference type="Proteomes" id="UP000185924">
    <property type="component" value="Unassembled WGS sequence"/>
</dbReference>
<organism evidence="1 2">
    <name type="scientific">Pontibacter lucknowensis</name>
    <dbReference type="NCBI Taxonomy" id="1077936"/>
    <lineage>
        <taxon>Bacteria</taxon>
        <taxon>Pseudomonadati</taxon>
        <taxon>Bacteroidota</taxon>
        <taxon>Cytophagia</taxon>
        <taxon>Cytophagales</taxon>
        <taxon>Hymenobacteraceae</taxon>
        <taxon>Pontibacter</taxon>
    </lineage>
</organism>
<name>A0A1N6T666_9BACT</name>
<sequence>MVAAWVQNIADRVSVNYRLLAIFYTRPLNFLAKP</sequence>
<accession>A0A1N6T666</accession>
<reference evidence="2" key="1">
    <citation type="submission" date="2017-01" db="EMBL/GenBank/DDBJ databases">
        <authorList>
            <person name="Varghese N."/>
            <person name="Submissions S."/>
        </authorList>
    </citation>
    <scope>NUCLEOTIDE SEQUENCE [LARGE SCALE GENOMIC DNA]</scope>
    <source>
        <strain evidence="2">DM9</strain>
    </source>
</reference>
<proteinExistence type="predicted"/>
<dbReference type="STRING" id="1077936.SAMN05421545_0141"/>